<dbReference type="AlphaFoldDB" id="A0A176K4C5"/>
<evidence type="ECO:0000313" key="9">
    <source>
        <dbReference type="Proteomes" id="UP000077339"/>
    </source>
</evidence>
<dbReference type="Pfam" id="PF04893">
    <property type="entry name" value="Yip1"/>
    <property type="match status" value="1"/>
</dbReference>
<dbReference type="SUPFAM" id="SSF63829">
    <property type="entry name" value="Calcium-dependent phosphotriesterase"/>
    <property type="match status" value="1"/>
</dbReference>
<feature type="transmembrane region" description="Helical" evidence="6">
    <location>
        <begin position="588"/>
        <end position="609"/>
    </location>
</feature>
<dbReference type="PANTHER" id="PTHR24104">
    <property type="entry name" value="E3 UBIQUITIN-PROTEIN LIGASE NHLRC1-RELATED"/>
    <property type="match status" value="1"/>
</dbReference>
<keyword evidence="3 6" id="KW-1133">Transmembrane helix</keyword>
<comment type="caution">
    <text evidence="8">The sequence shown here is derived from an EMBL/GenBank/DDBJ whole genome shotgun (WGS) entry which is preliminary data.</text>
</comment>
<feature type="domain" description="Yip1" evidence="7">
    <location>
        <begin position="469"/>
        <end position="639"/>
    </location>
</feature>
<dbReference type="InterPro" id="IPR011990">
    <property type="entry name" value="TPR-like_helical_dom_sf"/>
</dbReference>
<sequence>MIRFITVIAILVCSLSLFGWNSTYLTYTLTGNSKWKVTQDAYVVSEVLFADYDLYYPEDIFIKDGKMYIADSGNARIVVFDLETREIETIGDFSLWMPTGVFVSDRFIYVADPGTSEVVVFDKKGKEISRIGRPKNILFGEYGNFIPRKLVVDKRGNLYIVSEGSSEGIIQLDINGEFLGYFGANRVWIGFLDKFIDLFYTEEQKSVFLSRIPKPFTNIAIDDRGLIYTLTQNENGNAIKKHNTLGNNILSKSKSNQMVDEPNFTDITITGDGRILALTETGLIYEYDPEGNLIFSFGGRAISTERFGLFSVASGIACDEEGKIYVLDKERGLVHVFNPTEYTNILHEALNLYINGKYLESKETWQKVMTYDGYLRIAHYGLGKAYFQSGEFEKAAVHFKEAYAKAEYSDAYWELRNAFIQKHMGLFLLVFVIVFFLFTVLSRMRSKKSNAFRISIKSRLVRDVLYVKNMLRHPLDTFYYLKSGDHGSVLSATILYLIFFIVVLLDYFGRSFIFNLNVSDRSVAFVLLTTSGITVLWVFSNWLLSSINDGMGTLKDVYIFTSYSFAPYILFQPLVIMLTYILTYNEEFLVDFISFINIGWSFVMLFTGVKEVHDYDIKGTVKNFLLTLGWIFVMILVISIVYMLWDQLIDTVYSIIQEVLYRAR</sequence>
<keyword evidence="2 6" id="KW-0812">Transmembrane</keyword>
<dbReference type="GO" id="GO:0008270">
    <property type="term" value="F:zinc ion binding"/>
    <property type="evidence" value="ECO:0007669"/>
    <property type="project" value="UniProtKB-KW"/>
</dbReference>
<dbReference type="OrthoDB" id="9799230at2"/>
<dbReference type="PROSITE" id="PS50005">
    <property type="entry name" value="TPR"/>
    <property type="match status" value="1"/>
</dbReference>
<dbReference type="InterPro" id="IPR011042">
    <property type="entry name" value="6-blade_b-propeller_TolB-like"/>
</dbReference>
<keyword evidence="5" id="KW-0802">TPR repeat</keyword>
<evidence type="ECO:0000259" key="7">
    <source>
        <dbReference type="Pfam" id="PF04893"/>
    </source>
</evidence>
<name>A0A176K4C5_9BACT</name>
<gene>
    <name evidence="8" type="ORF">AT15_03705</name>
</gene>
<dbReference type="CDD" id="cd05819">
    <property type="entry name" value="NHL"/>
    <property type="match status" value="1"/>
</dbReference>
<proteinExistence type="predicted"/>
<feature type="transmembrane region" description="Helical" evidence="6">
    <location>
        <begin position="489"/>
        <end position="508"/>
    </location>
</feature>
<evidence type="ECO:0000256" key="3">
    <source>
        <dbReference type="ARBA" id="ARBA00022989"/>
    </source>
</evidence>
<dbReference type="PANTHER" id="PTHR24104:SF25">
    <property type="entry name" value="PROTEIN LIN-41"/>
    <property type="match status" value="1"/>
</dbReference>
<dbReference type="PATRIC" id="fig|1453497.3.peg.734"/>
<reference evidence="8 9" key="1">
    <citation type="submission" date="2014-02" db="EMBL/GenBank/DDBJ databases">
        <title>Kosmotoga genome sequencing.</title>
        <authorList>
            <person name="Pollo S.M."/>
            <person name="Charchuk R."/>
            <person name="Nesbo C.L."/>
        </authorList>
    </citation>
    <scope>NUCLEOTIDE SEQUENCE [LARGE SCALE GENOMIC DNA]</scope>
    <source>
        <strain evidence="8 9">S304</strain>
    </source>
</reference>
<dbReference type="InterPro" id="IPR019734">
    <property type="entry name" value="TPR_rpt"/>
</dbReference>
<evidence type="ECO:0000256" key="5">
    <source>
        <dbReference type="PROSITE-ProRule" id="PRU00339"/>
    </source>
</evidence>
<dbReference type="InterPro" id="IPR006977">
    <property type="entry name" value="Yip1_dom"/>
</dbReference>
<feature type="transmembrane region" description="Helical" evidence="6">
    <location>
        <begin position="621"/>
        <end position="645"/>
    </location>
</feature>
<organism evidence="8 9">
    <name type="scientific">Kosmotoga arenicorallina S304</name>
    <dbReference type="NCBI Taxonomy" id="1453497"/>
    <lineage>
        <taxon>Bacteria</taxon>
        <taxon>Thermotogati</taxon>
        <taxon>Thermotogota</taxon>
        <taxon>Thermotogae</taxon>
        <taxon>Kosmotogales</taxon>
        <taxon>Kosmotogaceae</taxon>
        <taxon>Kosmotoga</taxon>
    </lineage>
</organism>
<feature type="repeat" description="TPR" evidence="5">
    <location>
        <begin position="376"/>
        <end position="409"/>
    </location>
</feature>
<dbReference type="RefSeq" id="WP_068345658.1">
    <property type="nucleotide sequence ID" value="NZ_JFHK01000002.1"/>
</dbReference>
<comment type="subcellular location">
    <subcellularLocation>
        <location evidence="1">Membrane</location>
        <topology evidence="1">Multi-pass membrane protein</topology>
    </subcellularLocation>
</comment>
<accession>A0A176K4C5</accession>
<keyword evidence="4 6" id="KW-0472">Membrane</keyword>
<protein>
    <recommendedName>
        <fullName evidence="7">Yip1 domain-containing protein</fullName>
    </recommendedName>
</protein>
<feature type="transmembrane region" description="Helical" evidence="6">
    <location>
        <begin position="557"/>
        <end position="582"/>
    </location>
</feature>
<feature type="transmembrane region" description="Helical" evidence="6">
    <location>
        <begin position="523"/>
        <end position="545"/>
    </location>
</feature>
<evidence type="ECO:0000256" key="2">
    <source>
        <dbReference type="ARBA" id="ARBA00022692"/>
    </source>
</evidence>
<dbReference type="Proteomes" id="UP000077339">
    <property type="component" value="Unassembled WGS sequence"/>
</dbReference>
<evidence type="ECO:0000313" key="8">
    <source>
        <dbReference type="EMBL" id="OAA31941.1"/>
    </source>
</evidence>
<dbReference type="Gene3D" id="1.25.40.10">
    <property type="entry name" value="Tetratricopeptide repeat domain"/>
    <property type="match status" value="1"/>
</dbReference>
<feature type="transmembrane region" description="Helical" evidence="6">
    <location>
        <begin position="424"/>
        <end position="441"/>
    </location>
</feature>
<dbReference type="InterPro" id="IPR050952">
    <property type="entry name" value="TRIM-NHL_E3_ligases"/>
</dbReference>
<dbReference type="Gene3D" id="2.120.10.30">
    <property type="entry name" value="TolB, C-terminal domain"/>
    <property type="match status" value="2"/>
</dbReference>
<evidence type="ECO:0000256" key="4">
    <source>
        <dbReference type="ARBA" id="ARBA00023136"/>
    </source>
</evidence>
<evidence type="ECO:0000256" key="6">
    <source>
        <dbReference type="SAM" id="Phobius"/>
    </source>
</evidence>
<evidence type="ECO:0000256" key="1">
    <source>
        <dbReference type="ARBA" id="ARBA00004141"/>
    </source>
</evidence>
<dbReference type="SUPFAM" id="SSF48452">
    <property type="entry name" value="TPR-like"/>
    <property type="match status" value="1"/>
</dbReference>
<dbReference type="EMBL" id="JFHK01000002">
    <property type="protein sequence ID" value="OAA31941.1"/>
    <property type="molecule type" value="Genomic_DNA"/>
</dbReference>
<dbReference type="GO" id="GO:0016020">
    <property type="term" value="C:membrane"/>
    <property type="evidence" value="ECO:0007669"/>
    <property type="project" value="UniProtKB-SubCell"/>
</dbReference>
<keyword evidence="9" id="KW-1185">Reference proteome</keyword>
<dbReference type="STRING" id="1453497.AT15_03705"/>